<evidence type="ECO:0000259" key="5">
    <source>
        <dbReference type="Pfam" id="PF19077"/>
    </source>
</evidence>
<dbReference type="EMBL" id="FQVF01000049">
    <property type="protein sequence ID" value="SHG91902.1"/>
    <property type="molecule type" value="Genomic_DNA"/>
</dbReference>
<feature type="non-terminal residue" evidence="6">
    <location>
        <position position="1"/>
    </location>
</feature>
<dbReference type="GO" id="GO:0007154">
    <property type="term" value="P:cell communication"/>
    <property type="evidence" value="ECO:0007669"/>
    <property type="project" value="InterPro"/>
</dbReference>
<keyword evidence="7" id="KW-1185">Reference proteome</keyword>
<dbReference type="RefSeq" id="WP_217653781.1">
    <property type="nucleotide sequence ID" value="NZ_FQVF01000049.1"/>
</dbReference>
<dbReference type="Gene3D" id="2.60.40.2030">
    <property type="match status" value="2"/>
</dbReference>
<dbReference type="InterPro" id="IPR003644">
    <property type="entry name" value="Calx_beta"/>
</dbReference>
<keyword evidence="1" id="KW-0732">Signal</keyword>
<dbReference type="Pfam" id="PF03160">
    <property type="entry name" value="Calx-beta"/>
    <property type="match status" value="2"/>
</dbReference>
<dbReference type="Pfam" id="PF19077">
    <property type="entry name" value="Big_13"/>
    <property type="match status" value="1"/>
</dbReference>
<dbReference type="Proteomes" id="UP000184517">
    <property type="component" value="Unassembled WGS sequence"/>
</dbReference>
<evidence type="ECO:0000256" key="3">
    <source>
        <dbReference type="ARBA" id="ARBA00022837"/>
    </source>
</evidence>
<dbReference type="InterPro" id="IPR038081">
    <property type="entry name" value="CalX-like_sf"/>
</dbReference>
<name>A0A1M5NQU1_9GAMM</name>
<accession>A0A1M5NQU1</accession>
<feature type="domain" description="Calx-beta" evidence="4">
    <location>
        <begin position="37"/>
        <end position="92"/>
    </location>
</feature>
<sequence>TVKLSTSFDTASADDIGTMTASYVDENGQTQSLVIGSDGSLTVPAGVTKVTLNVPTINDSVYEGNEKFTISVEGVTGVDAADSATTTIIDSDGVPTVSDVSSAVNADGNAVIEGEDAVFTVSLSNASSTAQTYDFSLTNGTAGSNDYDTDLSNVTFSGGVTYDASTGKITVPAGVTEFTTTVSTTDDGINEGSETFTLNVGGVSGVATIIDNDLLAPTVAITEDINNDGLINKAELSGDVDVKVSLPAGALVGDTITITDGTTPQSIVLTAAQITAGFVTTAFASPGEGNTIIVSATLSDQYGNTSPAGTDSAKVDTFISTPVIDLTSSSDTGDSLVDNLTNDTTSIFTLSNIDSDVTLVEVFNGTTKLGDAVQAADGSWSFTATNGHLAEGANTLTVKVTDNAGNTATSTPLDVTLDTQASASISIDTIAGDDVL</sequence>
<evidence type="ECO:0000313" key="6">
    <source>
        <dbReference type="EMBL" id="SHG91902.1"/>
    </source>
</evidence>
<dbReference type="GO" id="GO:0016020">
    <property type="term" value="C:membrane"/>
    <property type="evidence" value="ECO:0007669"/>
    <property type="project" value="InterPro"/>
</dbReference>
<dbReference type="SUPFAM" id="SSF141072">
    <property type="entry name" value="CalX-like"/>
    <property type="match status" value="2"/>
</dbReference>
<evidence type="ECO:0000256" key="1">
    <source>
        <dbReference type="ARBA" id="ARBA00022729"/>
    </source>
</evidence>
<evidence type="ECO:0000256" key="2">
    <source>
        <dbReference type="ARBA" id="ARBA00022737"/>
    </source>
</evidence>
<protein>
    <submittedName>
        <fullName evidence="6">Calx-beta domain-containing protein</fullName>
    </submittedName>
</protein>
<keyword evidence="2" id="KW-0677">Repeat</keyword>
<dbReference type="PROSITE" id="PS00018">
    <property type="entry name" value="EF_HAND_1"/>
    <property type="match status" value="1"/>
</dbReference>
<feature type="domain" description="Calx-beta" evidence="4">
    <location>
        <begin position="156"/>
        <end position="206"/>
    </location>
</feature>
<dbReference type="STRING" id="1122206.SAMN02745753_04691"/>
<gene>
    <name evidence="6" type="ORF">SAMN02745753_04691</name>
</gene>
<feature type="non-terminal residue" evidence="6">
    <location>
        <position position="436"/>
    </location>
</feature>
<dbReference type="Gene3D" id="2.60.40.10">
    <property type="entry name" value="Immunoglobulins"/>
    <property type="match status" value="2"/>
</dbReference>
<evidence type="ECO:0000313" key="7">
    <source>
        <dbReference type="Proteomes" id="UP000184517"/>
    </source>
</evidence>
<reference evidence="7" key="1">
    <citation type="submission" date="2016-11" db="EMBL/GenBank/DDBJ databases">
        <authorList>
            <person name="Varghese N."/>
            <person name="Submissions S."/>
        </authorList>
    </citation>
    <scope>NUCLEOTIDE SEQUENCE [LARGE SCALE GENOMIC DNA]</scope>
    <source>
        <strain evidence="7">DSM 16579</strain>
    </source>
</reference>
<evidence type="ECO:0000259" key="4">
    <source>
        <dbReference type="Pfam" id="PF03160"/>
    </source>
</evidence>
<feature type="domain" description="Bacterial Ig-like" evidence="5">
    <location>
        <begin position="319"/>
        <end position="419"/>
    </location>
</feature>
<dbReference type="AlphaFoldDB" id="A0A1M5NQU1"/>
<proteinExistence type="predicted"/>
<dbReference type="InterPro" id="IPR018247">
    <property type="entry name" value="EF_Hand_1_Ca_BS"/>
</dbReference>
<organism evidence="6 7">
    <name type="scientific">Marinomonas polaris DSM 16579</name>
    <dbReference type="NCBI Taxonomy" id="1122206"/>
    <lineage>
        <taxon>Bacteria</taxon>
        <taxon>Pseudomonadati</taxon>
        <taxon>Pseudomonadota</taxon>
        <taxon>Gammaproteobacteria</taxon>
        <taxon>Oceanospirillales</taxon>
        <taxon>Oceanospirillaceae</taxon>
        <taxon>Marinomonas</taxon>
    </lineage>
</organism>
<keyword evidence="3" id="KW-0106">Calcium</keyword>
<dbReference type="InterPro" id="IPR013783">
    <property type="entry name" value="Ig-like_fold"/>
</dbReference>
<dbReference type="InterPro" id="IPR044016">
    <property type="entry name" value="Big_13"/>
</dbReference>